<keyword evidence="1" id="KW-0472">Membrane</keyword>
<protein>
    <submittedName>
        <fullName evidence="2">Uncharacterized protein</fullName>
    </submittedName>
</protein>
<reference evidence="2 3" key="1">
    <citation type="submission" date="2019-05" db="EMBL/GenBank/DDBJ databases">
        <title>Another draft genome of Portunus trituberculatus and its Hox gene families provides insights of decapod evolution.</title>
        <authorList>
            <person name="Jeong J.-H."/>
            <person name="Song I."/>
            <person name="Kim S."/>
            <person name="Choi T."/>
            <person name="Kim D."/>
            <person name="Ryu S."/>
            <person name="Kim W."/>
        </authorList>
    </citation>
    <scope>NUCLEOTIDE SEQUENCE [LARGE SCALE GENOMIC DNA]</scope>
    <source>
        <tissue evidence="2">Muscle</tissue>
    </source>
</reference>
<dbReference type="EMBL" id="VSRR010107196">
    <property type="protein sequence ID" value="MPC96751.1"/>
    <property type="molecule type" value="Genomic_DNA"/>
</dbReference>
<dbReference type="AlphaFoldDB" id="A0A5B7JFH3"/>
<keyword evidence="1" id="KW-0812">Transmembrane</keyword>
<name>A0A5B7JFH3_PORTR</name>
<sequence>MVPLYANREAKLGRRARHVGAAARPLVLPDIPLLLRCLPVALGVSSILLVVSYSLRHVGLAMGKKTRRRSGGLLGPLRDGVGT</sequence>
<feature type="transmembrane region" description="Helical" evidence="1">
    <location>
        <begin position="33"/>
        <end position="55"/>
    </location>
</feature>
<evidence type="ECO:0000313" key="2">
    <source>
        <dbReference type="EMBL" id="MPC96751.1"/>
    </source>
</evidence>
<keyword evidence="3" id="KW-1185">Reference proteome</keyword>
<accession>A0A5B7JFH3</accession>
<comment type="caution">
    <text evidence="2">The sequence shown here is derived from an EMBL/GenBank/DDBJ whole genome shotgun (WGS) entry which is preliminary data.</text>
</comment>
<organism evidence="2 3">
    <name type="scientific">Portunus trituberculatus</name>
    <name type="common">Swimming crab</name>
    <name type="synonym">Neptunus trituberculatus</name>
    <dbReference type="NCBI Taxonomy" id="210409"/>
    <lineage>
        <taxon>Eukaryota</taxon>
        <taxon>Metazoa</taxon>
        <taxon>Ecdysozoa</taxon>
        <taxon>Arthropoda</taxon>
        <taxon>Crustacea</taxon>
        <taxon>Multicrustacea</taxon>
        <taxon>Malacostraca</taxon>
        <taxon>Eumalacostraca</taxon>
        <taxon>Eucarida</taxon>
        <taxon>Decapoda</taxon>
        <taxon>Pleocyemata</taxon>
        <taxon>Brachyura</taxon>
        <taxon>Eubrachyura</taxon>
        <taxon>Portunoidea</taxon>
        <taxon>Portunidae</taxon>
        <taxon>Portuninae</taxon>
        <taxon>Portunus</taxon>
    </lineage>
</organism>
<evidence type="ECO:0000313" key="3">
    <source>
        <dbReference type="Proteomes" id="UP000324222"/>
    </source>
</evidence>
<gene>
    <name evidence="2" type="ORF">E2C01_092027</name>
</gene>
<proteinExistence type="predicted"/>
<evidence type="ECO:0000256" key="1">
    <source>
        <dbReference type="SAM" id="Phobius"/>
    </source>
</evidence>
<keyword evidence="1" id="KW-1133">Transmembrane helix</keyword>
<dbReference type="Proteomes" id="UP000324222">
    <property type="component" value="Unassembled WGS sequence"/>
</dbReference>